<dbReference type="Proteomes" id="UP000480943">
    <property type="component" value="Unassembled WGS sequence"/>
</dbReference>
<name>A0AAD3X0V6_PHODD</name>
<dbReference type="EMBL" id="VZUQ01000015">
    <property type="protein sequence ID" value="KAB1185661.1"/>
    <property type="molecule type" value="Genomic_DNA"/>
</dbReference>
<protein>
    <recommendedName>
        <fullName evidence="3">HEPN domain-containing protein</fullName>
    </recommendedName>
</protein>
<evidence type="ECO:0000313" key="1">
    <source>
        <dbReference type="EMBL" id="KAB1185661.1"/>
    </source>
</evidence>
<dbReference type="RefSeq" id="WP_151182230.1">
    <property type="nucleotide sequence ID" value="NZ_VZUQ01000015.1"/>
</dbReference>
<evidence type="ECO:0008006" key="3">
    <source>
        <dbReference type="Google" id="ProtNLM"/>
    </source>
</evidence>
<gene>
    <name evidence="1" type="ORF">F6450_01115</name>
</gene>
<comment type="caution">
    <text evidence="1">The sequence shown here is derived from an EMBL/GenBank/DDBJ whole genome shotgun (WGS) entry which is preliminary data.</text>
</comment>
<sequence length="194" mass="21919">MAKNEVIINSGLHKIASAQAIALANQAKNIHLNIGDDPQVHDVLAFLVTAGLSIELYFKALMIVGRSGRVTKGHQLKKLYDEFPDFLKESLLKEYQTQQADIELPIQVFALIQRSEQPSSPDSQKTFSNFNTFDTAIESINNIFTRSRYFFEEVNQSDYSYIEYPVGQIKAVIFALDATYNAFLANAFMNKEPQ</sequence>
<reference evidence="1 2" key="1">
    <citation type="submission" date="2019-09" db="EMBL/GenBank/DDBJ databases">
        <title>Photobacterium damselae subsp. damselae CDC-2227-81, a human clinical isolate.</title>
        <authorList>
            <person name="Osorio C.R."/>
        </authorList>
    </citation>
    <scope>NUCLEOTIDE SEQUENCE [LARGE SCALE GENOMIC DNA]</scope>
    <source>
        <strain evidence="1 2">CDC-2227-81</strain>
    </source>
</reference>
<proteinExistence type="predicted"/>
<dbReference type="AlphaFoldDB" id="A0AAD3X0V6"/>
<accession>A0AAD3X0V6</accession>
<evidence type="ECO:0000313" key="2">
    <source>
        <dbReference type="Proteomes" id="UP000480943"/>
    </source>
</evidence>
<organism evidence="1 2">
    <name type="scientific">Photobacterium damselae subsp. damselae</name>
    <name type="common">Listonella damsela</name>
    <dbReference type="NCBI Taxonomy" id="85581"/>
    <lineage>
        <taxon>Bacteria</taxon>
        <taxon>Pseudomonadati</taxon>
        <taxon>Pseudomonadota</taxon>
        <taxon>Gammaproteobacteria</taxon>
        <taxon>Vibrionales</taxon>
        <taxon>Vibrionaceae</taxon>
        <taxon>Photobacterium</taxon>
    </lineage>
</organism>